<dbReference type="Pfam" id="PF25917">
    <property type="entry name" value="BSH_RND"/>
    <property type="match status" value="1"/>
</dbReference>
<dbReference type="OrthoDB" id="9783047at2"/>
<name>A0A4P8IUJ8_9BURK</name>
<keyword evidence="9" id="KW-1185">Reference proteome</keyword>
<dbReference type="Pfam" id="PF25876">
    <property type="entry name" value="HH_MFP_RND"/>
    <property type="match status" value="1"/>
</dbReference>
<dbReference type="InterPro" id="IPR006143">
    <property type="entry name" value="RND_pump_MFP"/>
</dbReference>
<dbReference type="GO" id="GO:0046677">
    <property type="term" value="P:response to antibiotic"/>
    <property type="evidence" value="ECO:0007669"/>
    <property type="project" value="TreeGrafter"/>
</dbReference>
<evidence type="ECO:0000256" key="1">
    <source>
        <dbReference type="ARBA" id="ARBA00004196"/>
    </source>
</evidence>
<dbReference type="EMBL" id="CP040078">
    <property type="protein sequence ID" value="QCP52066.1"/>
    <property type="molecule type" value="Genomic_DNA"/>
</dbReference>
<gene>
    <name evidence="8" type="ORF">FAZ95_23005</name>
</gene>
<evidence type="ECO:0000259" key="7">
    <source>
        <dbReference type="Pfam" id="PF25967"/>
    </source>
</evidence>
<sequence>MKSLPNSVSVLCLSLLALAACSKNKPAAPPAPKVAVTTAHVQTVPLTRQFVGRLSPYYSANVTARVSGVLVKRIYAEGSAVRQGQVLFEIDPAFYKAQLDNDIAQLAQDQAIYVNDHITAVRNRKLLPVGSVSQQTVDNSDAAERSAAAKVQADQALVESARINLGYTRVTAPISGIAGQQLVTAGALVGSGTSDTGASSTLLTTVQQVDPVYVNFTISAADLITLRQSQGNGVDLAQQSSMTVQVSLPNGTPYDHTGTLDFSDPAVNATTGTVNLRALVANPQHLLLPGMYVTLIAHLGQQSNVVLIPQQALLRDTEGPYVLAVGPDNKVARKDVETNASLGTDWIVTKGLAEGDRVVVTGVQSVHEGSEVSATPWQPAVQPLAAASGSQPASAAQ</sequence>
<proteinExistence type="inferred from homology"/>
<dbReference type="InterPro" id="IPR058624">
    <property type="entry name" value="MdtA-like_HH"/>
</dbReference>
<feature type="domain" description="Multidrug resistance protein MdtA-like C-terminal permuted SH3" evidence="7">
    <location>
        <begin position="304"/>
        <end position="364"/>
    </location>
</feature>
<evidence type="ECO:0000259" key="6">
    <source>
        <dbReference type="Pfam" id="PF25944"/>
    </source>
</evidence>
<evidence type="ECO:0000256" key="2">
    <source>
        <dbReference type="ARBA" id="ARBA00009477"/>
    </source>
</evidence>
<dbReference type="Gene3D" id="2.40.420.20">
    <property type="match status" value="1"/>
</dbReference>
<evidence type="ECO:0000256" key="3">
    <source>
        <dbReference type="SAM" id="SignalP"/>
    </source>
</evidence>
<dbReference type="Proteomes" id="UP000298656">
    <property type="component" value="Chromosome 2"/>
</dbReference>
<feature type="domain" description="Multidrug resistance protein MdtA-like beta-barrel" evidence="6">
    <location>
        <begin position="211"/>
        <end position="295"/>
    </location>
</feature>
<dbReference type="KEGG" id="tvl:FAZ95_23005"/>
<comment type="similarity">
    <text evidence="2">Belongs to the membrane fusion protein (MFP) (TC 8.A.1) family.</text>
</comment>
<dbReference type="NCBIfam" id="TIGR01730">
    <property type="entry name" value="RND_mfp"/>
    <property type="match status" value="1"/>
</dbReference>
<dbReference type="Gene3D" id="2.40.30.170">
    <property type="match status" value="1"/>
</dbReference>
<dbReference type="GO" id="GO:0030313">
    <property type="term" value="C:cell envelope"/>
    <property type="evidence" value="ECO:0007669"/>
    <property type="project" value="UniProtKB-SubCell"/>
</dbReference>
<reference evidence="8 9" key="1">
    <citation type="submission" date="2019-05" db="EMBL/GenBank/DDBJ databases">
        <title>Burkholderia sp. DHOD12, isolated from subtropical forest soil.</title>
        <authorList>
            <person name="Gao Z.-H."/>
            <person name="Qiu L.-H."/>
        </authorList>
    </citation>
    <scope>NUCLEOTIDE SEQUENCE [LARGE SCALE GENOMIC DNA]</scope>
    <source>
        <strain evidence="8 9">DHOD12</strain>
    </source>
</reference>
<feature type="chain" id="PRO_5020832076" evidence="3">
    <location>
        <begin position="20"/>
        <end position="397"/>
    </location>
</feature>
<dbReference type="InterPro" id="IPR058626">
    <property type="entry name" value="MdtA-like_b-barrel"/>
</dbReference>
<dbReference type="InterPro" id="IPR058627">
    <property type="entry name" value="MdtA-like_C"/>
</dbReference>
<dbReference type="PANTHER" id="PTHR30158:SF3">
    <property type="entry name" value="MULTIDRUG EFFLUX PUMP SUBUNIT ACRA-RELATED"/>
    <property type="match status" value="1"/>
</dbReference>
<dbReference type="PANTHER" id="PTHR30158">
    <property type="entry name" value="ACRA/E-RELATED COMPONENT OF DRUG EFFLUX TRANSPORTER"/>
    <property type="match status" value="1"/>
</dbReference>
<comment type="subcellular location">
    <subcellularLocation>
        <location evidence="1">Cell envelope</location>
    </subcellularLocation>
</comment>
<protein>
    <submittedName>
        <fullName evidence="8">Efflux RND transporter periplasmic adaptor subunit</fullName>
    </submittedName>
</protein>
<dbReference type="RefSeq" id="WP_137334839.1">
    <property type="nucleotide sequence ID" value="NZ_CP040078.1"/>
</dbReference>
<dbReference type="Pfam" id="PF25967">
    <property type="entry name" value="RND-MFP_C"/>
    <property type="match status" value="1"/>
</dbReference>
<feature type="domain" description="Multidrug resistance protein MdtA-like barrel-sandwich hybrid" evidence="5">
    <location>
        <begin position="60"/>
        <end position="195"/>
    </location>
</feature>
<dbReference type="Pfam" id="PF25944">
    <property type="entry name" value="Beta-barrel_RND"/>
    <property type="match status" value="1"/>
</dbReference>
<dbReference type="AlphaFoldDB" id="A0A4P8IUJ8"/>
<evidence type="ECO:0000313" key="8">
    <source>
        <dbReference type="EMBL" id="QCP52066.1"/>
    </source>
</evidence>
<dbReference type="Gene3D" id="2.40.50.100">
    <property type="match status" value="1"/>
</dbReference>
<accession>A0A4P8IUJ8</accession>
<dbReference type="Gene3D" id="1.10.287.470">
    <property type="entry name" value="Helix hairpin bin"/>
    <property type="match status" value="1"/>
</dbReference>
<dbReference type="FunFam" id="2.40.420.20:FF:000001">
    <property type="entry name" value="Efflux RND transporter periplasmic adaptor subunit"/>
    <property type="match status" value="1"/>
</dbReference>
<dbReference type="InterPro" id="IPR058625">
    <property type="entry name" value="MdtA-like_BSH"/>
</dbReference>
<dbReference type="PROSITE" id="PS51257">
    <property type="entry name" value="PROKAR_LIPOPROTEIN"/>
    <property type="match status" value="1"/>
</dbReference>
<feature type="signal peptide" evidence="3">
    <location>
        <begin position="1"/>
        <end position="19"/>
    </location>
</feature>
<evidence type="ECO:0000313" key="9">
    <source>
        <dbReference type="Proteomes" id="UP000298656"/>
    </source>
</evidence>
<evidence type="ECO:0000259" key="5">
    <source>
        <dbReference type="Pfam" id="PF25917"/>
    </source>
</evidence>
<dbReference type="SUPFAM" id="SSF111369">
    <property type="entry name" value="HlyD-like secretion proteins"/>
    <property type="match status" value="1"/>
</dbReference>
<evidence type="ECO:0000259" key="4">
    <source>
        <dbReference type="Pfam" id="PF25876"/>
    </source>
</evidence>
<organism evidence="8 9">
    <name type="scientific">Trinickia violacea</name>
    <dbReference type="NCBI Taxonomy" id="2571746"/>
    <lineage>
        <taxon>Bacteria</taxon>
        <taxon>Pseudomonadati</taxon>
        <taxon>Pseudomonadota</taxon>
        <taxon>Betaproteobacteria</taxon>
        <taxon>Burkholderiales</taxon>
        <taxon>Burkholderiaceae</taxon>
        <taxon>Trinickia</taxon>
    </lineage>
</organism>
<dbReference type="GO" id="GO:0005886">
    <property type="term" value="C:plasma membrane"/>
    <property type="evidence" value="ECO:0007669"/>
    <property type="project" value="TreeGrafter"/>
</dbReference>
<feature type="domain" description="Multidrug resistance protein MdtA-like alpha-helical hairpin" evidence="4">
    <location>
        <begin position="100"/>
        <end position="168"/>
    </location>
</feature>
<dbReference type="GO" id="GO:0022857">
    <property type="term" value="F:transmembrane transporter activity"/>
    <property type="evidence" value="ECO:0007669"/>
    <property type="project" value="InterPro"/>
</dbReference>
<keyword evidence="3" id="KW-0732">Signal</keyword>